<dbReference type="InterPro" id="IPR017788">
    <property type="entry name" value="Hda"/>
</dbReference>
<dbReference type="Proteomes" id="UP000675747">
    <property type="component" value="Unassembled WGS sequence"/>
</dbReference>
<dbReference type="InterPro" id="IPR055199">
    <property type="entry name" value="Hda_lid"/>
</dbReference>
<sequence>MSTPQLPLSLRFPPDQRLAAFHDPDARALPLVAAVADGAAADWLYLDGAAGSGKTHLLLAACAQADARGRRAVYLPLATLGAHAAEALAGNEAADLVAIDGLDAICGDRGAEVALFDFHNAARAAGAAVLYAARGAPAALPLELPDLRSRLAQCTRIALQPLDDAGRRAVLRMRGAARGLQLDDAVIDWLLVHVERDLASLGAVLDRLDRASLAARRRPTVPFLRQLLRE</sequence>
<dbReference type="InterPro" id="IPR027417">
    <property type="entry name" value="P-loop_NTPase"/>
</dbReference>
<accession>A0AAP2CBX6</accession>
<dbReference type="GO" id="GO:0032297">
    <property type="term" value="P:negative regulation of DNA-templated DNA replication initiation"/>
    <property type="evidence" value="ECO:0007669"/>
    <property type="project" value="InterPro"/>
</dbReference>
<dbReference type="PANTHER" id="PTHR30050:SF5">
    <property type="entry name" value="DNAA REGULATORY INACTIVATOR HDA"/>
    <property type="match status" value="1"/>
</dbReference>
<dbReference type="RefSeq" id="WP_213173554.1">
    <property type="nucleotide sequence ID" value="NZ_JAGQFT020000003.1"/>
</dbReference>
<evidence type="ECO:0000313" key="2">
    <source>
        <dbReference type="EMBL" id="MBS7456727.1"/>
    </source>
</evidence>
<organism evidence="2 3">
    <name type="scientific">Coralloluteibacterium stylophorae</name>
    <dbReference type="NCBI Taxonomy" id="1776034"/>
    <lineage>
        <taxon>Bacteria</taxon>
        <taxon>Pseudomonadati</taxon>
        <taxon>Pseudomonadota</taxon>
        <taxon>Gammaproteobacteria</taxon>
        <taxon>Lysobacterales</taxon>
        <taxon>Lysobacteraceae</taxon>
        <taxon>Coralloluteibacterium</taxon>
    </lineage>
</organism>
<name>A0AAP2CBX6_9GAMM</name>
<dbReference type="Gene3D" id="3.40.50.300">
    <property type="entry name" value="P-loop containing nucleotide triphosphate hydrolases"/>
    <property type="match status" value="1"/>
</dbReference>
<feature type="domain" description="Hda lid" evidence="1">
    <location>
        <begin position="164"/>
        <end position="228"/>
    </location>
</feature>
<reference evidence="2 3" key="1">
    <citation type="journal article" date="2021" name="Microbiol. Resour. Announc.">
        <title>Draft Genome Sequence of Coralloluteibacterium stylophorae LMG 29479T.</title>
        <authorList>
            <person name="Karlyshev A.V."/>
            <person name="Kudryashova E.B."/>
            <person name="Ariskina E.V."/>
            <person name="Conroy A.P."/>
            <person name="Abidueva E.Y."/>
        </authorList>
    </citation>
    <scope>NUCLEOTIDE SEQUENCE [LARGE SCALE GENOMIC DNA]</scope>
    <source>
        <strain evidence="2 3">LMG 29479</strain>
    </source>
</reference>
<dbReference type="CDD" id="cd01120">
    <property type="entry name" value="RecA-like_superfamily"/>
    <property type="match status" value="1"/>
</dbReference>
<dbReference type="GO" id="GO:0006270">
    <property type="term" value="P:DNA replication initiation"/>
    <property type="evidence" value="ECO:0007669"/>
    <property type="project" value="TreeGrafter"/>
</dbReference>
<protein>
    <submittedName>
        <fullName evidence="2">DnaA regulatory inactivator Hda</fullName>
    </submittedName>
</protein>
<dbReference type="EMBL" id="JAGQFT020000003">
    <property type="protein sequence ID" value="MBS7456727.1"/>
    <property type="molecule type" value="Genomic_DNA"/>
</dbReference>
<evidence type="ECO:0000313" key="3">
    <source>
        <dbReference type="Proteomes" id="UP000675747"/>
    </source>
</evidence>
<proteinExistence type="predicted"/>
<dbReference type="Pfam" id="PF22688">
    <property type="entry name" value="Hda_lid"/>
    <property type="match status" value="1"/>
</dbReference>
<dbReference type="PANTHER" id="PTHR30050">
    <property type="entry name" value="CHROMOSOMAL REPLICATION INITIATOR PROTEIN DNAA"/>
    <property type="match status" value="1"/>
</dbReference>
<dbReference type="AlphaFoldDB" id="A0AAP2CBX6"/>
<evidence type="ECO:0000259" key="1">
    <source>
        <dbReference type="Pfam" id="PF22688"/>
    </source>
</evidence>
<dbReference type="Gene3D" id="1.10.8.60">
    <property type="match status" value="1"/>
</dbReference>
<keyword evidence="3" id="KW-1185">Reference proteome</keyword>
<comment type="caution">
    <text evidence="2">The sequence shown here is derived from an EMBL/GenBank/DDBJ whole genome shotgun (WGS) entry which is preliminary data.</text>
</comment>
<dbReference type="NCBIfam" id="TIGR03420">
    <property type="entry name" value="DnaA_homol_Hda"/>
    <property type="match status" value="1"/>
</dbReference>
<dbReference type="SUPFAM" id="SSF52540">
    <property type="entry name" value="P-loop containing nucleoside triphosphate hydrolases"/>
    <property type="match status" value="1"/>
</dbReference>
<gene>
    <name evidence="2" type="primary">hda</name>
    <name evidence="2" type="ORF">KB893_006220</name>
</gene>